<keyword evidence="2 6" id="KW-1003">Cell membrane</keyword>
<dbReference type="EMBL" id="FNMY01000005">
    <property type="protein sequence ID" value="SDX03321.1"/>
    <property type="molecule type" value="Genomic_DNA"/>
</dbReference>
<evidence type="ECO:0000256" key="1">
    <source>
        <dbReference type="ARBA" id="ARBA00004651"/>
    </source>
</evidence>
<dbReference type="OrthoDB" id="9812980at2"/>
<evidence type="ECO:0000256" key="4">
    <source>
        <dbReference type="ARBA" id="ARBA00022989"/>
    </source>
</evidence>
<feature type="transmembrane region" description="Helical" evidence="6">
    <location>
        <begin position="191"/>
        <end position="208"/>
    </location>
</feature>
<evidence type="ECO:0000313" key="9">
    <source>
        <dbReference type="Proteomes" id="UP000199592"/>
    </source>
</evidence>
<comment type="subcellular location">
    <subcellularLocation>
        <location evidence="1 6">Cell membrane</location>
        <topology evidence="1 6">Multi-pass membrane protein</topology>
    </subcellularLocation>
</comment>
<accession>A0A1H2YE71</accession>
<reference evidence="9" key="1">
    <citation type="submission" date="2016-10" db="EMBL/GenBank/DDBJ databases">
        <authorList>
            <person name="Varghese N."/>
            <person name="Submissions S."/>
        </authorList>
    </citation>
    <scope>NUCLEOTIDE SEQUENCE [LARGE SCALE GENOMIC DNA]</scope>
    <source>
        <strain evidence="9">DSM 25030</strain>
    </source>
</reference>
<feature type="transmembrane region" description="Helical" evidence="6">
    <location>
        <begin position="220"/>
        <end position="237"/>
    </location>
</feature>
<protein>
    <recommendedName>
        <fullName evidence="6">TVP38/TMEM64 family membrane protein</fullName>
    </recommendedName>
</protein>
<keyword evidence="9" id="KW-1185">Reference proteome</keyword>
<dbReference type="GO" id="GO:0005886">
    <property type="term" value="C:plasma membrane"/>
    <property type="evidence" value="ECO:0007669"/>
    <property type="project" value="UniProtKB-SubCell"/>
</dbReference>
<comment type="similarity">
    <text evidence="6">Belongs to the TVP38/TMEM64 family.</text>
</comment>
<feature type="transmembrane region" description="Helical" evidence="6">
    <location>
        <begin position="25"/>
        <end position="44"/>
    </location>
</feature>
<feature type="transmembrane region" description="Helical" evidence="6">
    <location>
        <begin position="114"/>
        <end position="138"/>
    </location>
</feature>
<keyword evidence="3 6" id="KW-0812">Transmembrane</keyword>
<evidence type="ECO:0000259" key="7">
    <source>
        <dbReference type="Pfam" id="PF09335"/>
    </source>
</evidence>
<dbReference type="InterPro" id="IPR015414">
    <property type="entry name" value="TMEM64"/>
</dbReference>
<keyword evidence="4 6" id="KW-1133">Transmembrane helix</keyword>
<proteinExistence type="inferred from homology"/>
<evidence type="ECO:0000313" key="8">
    <source>
        <dbReference type="EMBL" id="SDX03321.1"/>
    </source>
</evidence>
<name>A0A1H2YE71_9FLAO</name>
<dbReference type="Proteomes" id="UP000199592">
    <property type="component" value="Unassembled WGS sequence"/>
</dbReference>
<dbReference type="InterPro" id="IPR032816">
    <property type="entry name" value="VTT_dom"/>
</dbReference>
<dbReference type="STRING" id="1073328.SAMN05216294_2977"/>
<evidence type="ECO:0000256" key="6">
    <source>
        <dbReference type="RuleBase" id="RU366058"/>
    </source>
</evidence>
<feature type="domain" description="VTT" evidence="7">
    <location>
        <begin position="94"/>
        <end position="210"/>
    </location>
</feature>
<dbReference type="AlphaFoldDB" id="A0A1H2YE71"/>
<sequence length="243" mass="26917">MKNIPAKSRLEIANNEGNEHQKSKWPLYISLGIIASLLGCYFLWPSFKDFVNEAYQILTSDNKAKISDWVSQFGFWGPLLIFAIMIVQMFLFVIPSTLVMIISILAYGPIWGSLLALTGLLISSSVAYAIGAYLGPVTVDKLIGPDTKKNVEKNVEKYGVWTVIIVRIAPILSDDATSLVAGLVRMGYWRFIWSSIVGIVPLLIALAYLGGDFERLESGLLWTTVISLAALGGYIVYDKMKKK</sequence>
<evidence type="ECO:0000256" key="5">
    <source>
        <dbReference type="ARBA" id="ARBA00023136"/>
    </source>
</evidence>
<evidence type="ECO:0000256" key="3">
    <source>
        <dbReference type="ARBA" id="ARBA00022692"/>
    </source>
</evidence>
<dbReference type="PANTHER" id="PTHR12677:SF59">
    <property type="entry name" value="GOLGI APPARATUS MEMBRANE PROTEIN TVP38-RELATED"/>
    <property type="match status" value="1"/>
</dbReference>
<evidence type="ECO:0000256" key="2">
    <source>
        <dbReference type="ARBA" id="ARBA00022475"/>
    </source>
</evidence>
<keyword evidence="5 6" id="KW-0472">Membrane</keyword>
<dbReference type="Pfam" id="PF09335">
    <property type="entry name" value="VTT_dom"/>
    <property type="match status" value="1"/>
</dbReference>
<gene>
    <name evidence="8" type="ORF">SAMN04487892_3044</name>
</gene>
<feature type="transmembrane region" description="Helical" evidence="6">
    <location>
        <begin position="79"/>
        <end position="107"/>
    </location>
</feature>
<organism evidence="8 9">
    <name type="scientific">Flagellimonas zhangzhouensis</name>
    <dbReference type="NCBI Taxonomy" id="1073328"/>
    <lineage>
        <taxon>Bacteria</taxon>
        <taxon>Pseudomonadati</taxon>
        <taxon>Bacteroidota</taxon>
        <taxon>Flavobacteriia</taxon>
        <taxon>Flavobacteriales</taxon>
        <taxon>Flavobacteriaceae</taxon>
        <taxon>Flagellimonas</taxon>
    </lineage>
</organism>
<dbReference type="RefSeq" id="WP_090298317.1">
    <property type="nucleotide sequence ID" value="NZ_FNKI01000004.1"/>
</dbReference>
<dbReference type="PANTHER" id="PTHR12677">
    <property type="entry name" value="GOLGI APPARATUS MEMBRANE PROTEIN TVP38-RELATED"/>
    <property type="match status" value="1"/>
</dbReference>